<sequence>MEGELGLLQEACYRRLLDHSWLEDGLPNDETLVKAACGNPRRWEEIWALVSKAFTVYPDGKLRNKRIEEERAKQKDRRASTSAAGKQGATKRWGKKPEPKPKDTAKPENSRPNPSTITPSTVVKYFHAACPSIPGIKGVAGARQRALNARIKQHPAPGFWQEYFLLVETSDFLCGRTADPFKHCTFDWLLNEANMNKILEGNYINDKHRAQEEIVYTGAGEPG</sequence>
<reference evidence="2" key="1">
    <citation type="journal article" date="2015" name="Nature">
        <title>Complex archaea that bridge the gap between prokaryotes and eukaryotes.</title>
        <authorList>
            <person name="Spang A."/>
            <person name="Saw J.H."/>
            <person name="Jorgensen S.L."/>
            <person name="Zaremba-Niedzwiedzka K."/>
            <person name="Martijn J."/>
            <person name="Lind A.E."/>
            <person name="van Eijk R."/>
            <person name="Schleper C."/>
            <person name="Guy L."/>
            <person name="Ettema T.J."/>
        </authorList>
    </citation>
    <scope>NUCLEOTIDE SEQUENCE</scope>
</reference>
<feature type="compositionally biased region" description="Basic and acidic residues" evidence="1">
    <location>
        <begin position="67"/>
        <end position="79"/>
    </location>
</feature>
<organism evidence="2">
    <name type="scientific">marine sediment metagenome</name>
    <dbReference type="NCBI Taxonomy" id="412755"/>
    <lineage>
        <taxon>unclassified sequences</taxon>
        <taxon>metagenomes</taxon>
        <taxon>ecological metagenomes</taxon>
    </lineage>
</organism>
<dbReference type="Pfam" id="PF07120">
    <property type="entry name" value="DUF1376"/>
    <property type="match status" value="1"/>
</dbReference>
<evidence type="ECO:0000256" key="1">
    <source>
        <dbReference type="SAM" id="MobiDB-lite"/>
    </source>
</evidence>
<protein>
    <submittedName>
        <fullName evidence="2">Uncharacterized protein</fullName>
    </submittedName>
</protein>
<dbReference type="EMBL" id="LAZR01000399">
    <property type="protein sequence ID" value="KKN70687.1"/>
    <property type="molecule type" value="Genomic_DNA"/>
</dbReference>
<proteinExistence type="predicted"/>
<dbReference type="AlphaFoldDB" id="A0A0F9T6W4"/>
<accession>A0A0F9T6W4</accession>
<gene>
    <name evidence="2" type="ORF">LCGC14_0428420</name>
</gene>
<name>A0A0F9T6W4_9ZZZZ</name>
<feature type="compositionally biased region" description="Basic and acidic residues" evidence="1">
    <location>
        <begin position="95"/>
        <end position="109"/>
    </location>
</feature>
<evidence type="ECO:0000313" key="2">
    <source>
        <dbReference type="EMBL" id="KKN70687.1"/>
    </source>
</evidence>
<dbReference type="InterPro" id="IPR010781">
    <property type="entry name" value="DUF1376"/>
</dbReference>
<feature type="region of interest" description="Disordered" evidence="1">
    <location>
        <begin position="67"/>
        <end position="118"/>
    </location>
</feature>
<comment type="caution">
    <text evidence="2">The sequence shown here is derived from an EMBL/GenBank/DDBJ whole genome shotgun (WGS) entry which is preliminary data.</text>
</comment>